<dbReference type="EMBL" id="QGTD01000008">
    <property type="protein sequence ID" value="PWU69018.1"/>
    <property type="molecule type" value="Genomic_DNA"/>
</dbReference>
<name>A0A317L299_9BACI</name>
<sequence length="153" mass="17787">MKGSELMMTNHTEQIGQALFVVNRHAKTAIDPSFLYQLKKETMNKLLKEQKAVKVGLHFSNNPKNSKQHSVMLIKVGDYYFHLPPSKEDMKQLEHLGKLDESYRNPRPNLSLNKAKNILAHYINRKIPKNKVKPTSAFHRSPISNHSRFFHKK</sequence>
<keyword evidence="3" id="KW-1185">Reference proteome</keyword>
<evidence type="ECO:0000256" key="1">
    <source>
        <dbReference type="SAM" id="MobiDB-lite"/>
    </source>
</evidence>
<evidence type="ECO:0000313" key="2">
    <source>
        <dbReference type="EMBL" id="PWU69018.1"/>
    </source>
</evidence>
<dbReference type="OrthoDB" id="2360869at2"/>
<dbReference type="InterPro" id="IPR025552">
    <property type="entry name" value="YkyB"/>
</dbReference>
<evidence type="ECO:0000313" key="3">
    <source>
        <dbReference type="Proteomes" id="UP000245624"/>
    </source>
</evidence>
<evidence type="ECO:0008006" key="4">
    <source>
        <dbReference type="Google" id="ProtNLM"/>
    </source>
</evidence>
<protein>
    <recommendedName>
        <fullName evidence="4">YkyB-like protein</fullName>
    </recommendedName>
</protein>
<proteinExistence type="predicted"/>
<comment type="caution">
    <text evidence="2">The sequence shown here is derived from an EMBL/GenBank/DDBJ whole genome shotgun (WGS) entry which is preliminary data.</text>
</comment>
<reference evidence="2 3" key="1">
    <citation type="submission" date="2018-05" db="EMBL/GenBank/DDBJ databases">
        <title>Genomic analysis of Gracilibacillus dipsosauri DD1 reveals novel features of a salt-tolerant amylase.</title>
        <authorList>
            <person name="Deutch C.E."/>
            <person name="Yang S."/>
        </authorList>
    </citation>
    <scope>NUCLEOTIDE SEQUENCE [LARGE SCALE GENOMIC DNA]</scope>
    <source>
        <strain evidence="2 3">DD1</strain>
    </source>
</reference>
<accession>A0A317L299</accession>
<dbReference type="Proteomes" id="UP000245624">
    <property type="component" value="Unassembled WGS sequence"/>
</dbReference>
<organism evidence="2 3">
    <name type="scientific">Gracilibacillus dipsosauri</name>
    <dbReference type="NCBI Taxonomy" id="178340"/>
    <lineage>
        <taxon>Bacteria</taxon>
        <taxon>Bacillati</taxon>
        <taxon>Bacillota</taxon>
        <taxon>Bacilli</taxon>
        <taxon>Bacillales</taxon>
        <taxon>Bacillaceae</taxon>
        <taxon>Gracilibacillus</taxon>
    </lineage>
</organism>
<feature type="region of interest" description="Disordered" evidence="1">
    <location>
        <begin position="133"/>
        <end position="153"/>
    </location>
</feature>
<dbReference type="Pfam" id="PF14177">
    <property type="entry name" value="YkyB"/>
    <property type="match status" value="1"/>
</dbReference>
<dbReference type="AlphaFoldDB" id="A0A317L299"/>
<gene>
    <name evidence="2" type="ORF">DLJ74_11450</name>
</gene>